<proteinExistence type="predicted"/>
<dbReference type="Proteomes" id="UP000517759">
    <property type="component" value="Unassembled WGS sequence"/>
</dbReference>
<evidence type="ECO:0000256" key="2">
    <source>
        <dbReference type="SAM" id="SignalP"/>
    </source>
</evidence>
<dbReference type="EMBL" id="BSPG01000001">
    <property type="protein sequence ID" value="GLS42394.1"/>
    <property type="molecule type" value="Genomic_DNA"/>
</dbReference>
<keyword evidence="2" id="KW-0732">Signal</keyword>
<comment type="caution">
    <text evidence="4">The sequence shown here is derived from an EMBL/GenBank/DDBJ whole genome shotgun (WGS) entry which is preliminary data.</text>
</comment>
<organism evidence="4 5">
    <name type="scientific">Methylobacterium brachythecii</name>
    <dbReference type="NCBI Taxonomy" id="1176177"/>
    <lineage>
        <taxon>Bacteria</taxon>
        <taxon>Pseudomonadati</taxon>
        <taxon>Pseudomonadota</taxon>
        <taxon>Alphaproteobacteria</taxon>
        <taxon>Hyphomicrobiales</taxon>
        <taxon>Methylobacteriaceae</taxon>
        <taxon>Methylobacterium</taxon>
    </lineage>
</organism>
<sequence>MRRLLGASPLILAVALTGLGLGSPALAQGTPSASPSPSAGVPAAPSAGRNVAATGRVMPPPTGRPAAADRRSSESSVAADMLKAQKASAAREKAWDSKMRRTMGSICSGC</sequence>
<reference evidence="6" key="2">
    <citation type="journal article" date="2019" name="Int. J. Syst. Evol. Microbiol.">
        <title>The Global Catalogue of Microorganisms (GCM) 10K type strain sequencing project: providing services to taxonomists for standard genome sequencing and annotation.</title>
        <authorList>
            <consortium name="The Broad Institute Genomics Platform"/>
            <consortium name="The Broad Institute Genome Sequencing Center for Infectious Disease"/>
            <person name="Wu L."/>
            <person name="Ma J."/>
        </authorList>
    </citation>
    <scope>NUCLEOTIDE SEQUENCE [LARGE SCALE GENOMIC DNA]</scope>
    <source>
        <strain evidence="6">NBRC 107710</strain>
    </source>
</reference>
<accession>A0A7W6AJY3</accession>
<reference evidence="4 5" key="3">
    <citation type="submission" date="2020-08" db="EMBL/GenBank/DDBJ databases">
        <title>Genomic Encyclopedia of Type Strains, Phase IV (KMG-IV): sequencing the most valuable type-strain genomes for metagenomic binning, comparative biology and taxonomic classification.</title>
        <authorList>
            <person name="Goeker M."/>
        </authorList>
    </citation>
    <scope>NUCLEOTIDE SEQUENCE [LARGE SCALE GENOMIC DNA]</scope>
    <source>
        <strain evidence="4 5">DSM 24105</strain>
    </source>
</reference>
<feature type="chain" id="PRO_5031053633" evidence="2">
    <location>
        <begin position="28"/>
        <end position="110"/>
    </location>
</feature>
<evidence type="ECO:0000256" key="1">
    <source>
        <dbReference type="SAM" id="MobiDB-lite"/>
    </source>
</evidence>
<feature type="compositionally biased region" description="Basic and acidic residues" evidence="1">
    <location>
        <begin position="89"/>
        <end position="98"/>
    </location>
</feature>
<dbReference type="EMBL" id="JACIDN010000003">
    <property type="protein sequence ID" value="MBB3902549.1"/>
    <property type="molecule type" value="Genomic_DNA"/>
</dbReference>
<protein>
    <submittedName>
        <fullName evidence="4">Uncharacterized protein</fullName>
    </submittedName>
</protein>
<feature type="region of interest" description="Disordered" evidence="1">
    <location>
        <begin position="24"/>
        <end position="98"/>
    </location>
</feature>
<feature type="compositionally biased region" description="Low complexity" evidence="1">
    <location>
        <begin position="31"/>
        <end position="48"/>
    </location>
</feature>
<evidence type="ECO:0000313" key="6">
    <source>
        <dbReference type="Proteomes" id="UP001156881"/>
    </source>
</evidence>
<feature type="signal peptide" evidence="2">
    <location>
        <begin position="1"/>
        <end position="27"/>
    </location>
</feature>
<evidence type="ECO:0000313" key="3">
    <source>
        <dbReference type="EMBL" id="GLS42394.1"/>
    </source>
</evidence>
<keyword evidence="6" id="KW-1185">Reference proteome</keyword>
<reference evidence="3" key="1">
    <citation type="journal article" date="2014" name="Int. J. Syst. Evol. Microbiol.">
        <title>Complete genome of a new Firmicutes species belonging to the dominant human colonic microbiota ('Ruminococcus bicirculans') reveals two chromosomes and a selective capacity to utilize plant glucans.</title>
        <authorList>
            <consortium name="NISC Comparative Sequencing Program"/>
            <person name="Wegmann U."/>
            <person name="Louis P."/>
            <person name="Goesmann A."/>
            <person name="Henrissat B."/>
            <person name="Duncan S.H."/>
            <person name="Flint H.J."/>
        </authorList>
    </citation>
    <scope>NUCLEOTIDE SEQUENCE</scope>
    <source>
        <strain evidence="3">NBRC 107710</strain>
    </source>
</reference>
<evidence type="ECO:0000313" key="4">
    <source>
        <dbReference type="EMBL" id="MBB3902549.1"/>
    </source>
</evidence>
<dbReference type="RefSeq" id="WP_183504569.1">
    <property type="nucleotide sequence ID" value="NZ_BSPG01000001.1"/>
</dbReference>
<reference evidence="3" key="4">
    <citation type="submission" date="2023-01" db="EMBL/GenBank/DDBJ databases">
        <title>Draft genome sequence of Methylobacterium brachythecii strain NBRC 107710.</title>
        <authorList>
            <person name="Sun Q."/>
            <person name="Mori K."/>
        </authorList>
    </citation>
    <scope>NUCLEOTIDE SEQUENCE</scope>
    <source>
        <strain evidence="3">NBRC 107710</strain>
    </source>
</reference>
<name>A0A7W6AJY3_9HYPH</name>
<gene>
    <name evidence="3" type="ORF">GCM10007884_03790</name>
    <name evidence="4" type="ORF">GGR33_002044</name>
</gene>
<dbReference type="AlphaFoldDB" id="A0A7W6AJY3"/>
<dbReference type="Proteomes" id="UP001156881">
    <property type="component" value="Unassembled WGS sequence"/>
</dbReference>
<evidence type="ECO:0000313" key="5">
    <source>
        <dbReference type="Proteomes" id="UP000517759"/>
    </source>
</evidence>